<dbReference type="Pfam" id="PF11146">
    <property type="entry name" value="DUF2905"/>
    <property type="match status" value="1"/>
</dbReference>
<reference evidence="2 3" key="1">
    <citation type="journal article" date="2018" name="Environ. Microbiol.">
        <title>Novel energy conservation strategies and behaviour of Pelotomaculum schinkii driving syntrophic propionate catabolism.</title>
        <authorList>
            <person name="Hidalgo-Ahumada C.A.P."/>
            <person name="Nobu M.K."/>
            <person name="Narihiro T."/>
            <person name="Tamaki H."/>
            <person name="Liu W.T."/>
            <person name="Kamagata Y."/>
            <person name="Stams A.J.M."/>
            <person name="Imachi H."/>
            <person name="Sousa D.Z."/>
        </authorList>
    </citation>
    <scope>NUCLEOTIDE SEQUENCE [LARGE SCALE GENOMIC DNA]</scope>
    <source>
        <strain evidence="2 3">MGP</strain>
    </source>
</reference>
<feature type="transmembrane region" description="Helical" evidence="1">
    <location>
        <begin position="45"/>
        <end position="68"/>
    </location>
</feature>
<evidence type="ECO:0000313" key="2">
    <source>
        <dbReference type="EMBL" id="TEB08805.1"/>
    </source>
</evidence>
<protein>
    <recommendedName>
        <fullName evidence="4">DUF2905 domain-containing protein</fullName>
    </recommendedName>
</protein>
<keyword evidence="3" id="KW-1185">Reference proteome</keyword>
<name>A0A4Y7RII9_9FIRM</name>
<dbReference type="PANTHER" id="PTHR36443:SF1">
    <property type="entry name" value="BSR5223 PROTEIN"/>
    <property type="match status" value="1"/>
</dbReference>
<accession>A0A4Y7RII9</accession>
<keyword evidence="1" id="KW-1133">Transmembrane helix</keyword>
<keyword evidence="1" id="KW-0812">Transmembrane</keyword>
<proteinExistence type="predicted"/>
<keyword evidence="1" id="KW-0472">Membrane</keyword>
<evidence type="ECO:0008006" key="4">
    <source>
        <dbReference type="Google" id="ProtNLM"/>
    </source>
</evidence>
<evidence type="ECO:0000313" key="3">
    <source>
        <dbReference type="Proteomes" id="UP000297597"/>
    </source>
</evidence>
<dbReference type="RefSeq" id="WP_134215931.1">
    <property type="nucleotide sequence ID" value="NZ_QFFZ01000075.1"/>
</dbReference>
<dbReference type="PANTHER" id="PTHR36443">
    <property type="entry name" value="BSR5223 PROTEIN"/>
    <property type="match status" value="1"/>
</dbReference>
<comment type="caution">
    <text evidence="2">The sequence shown here is derived from an EMBL/GenBank/DDBJ whole genome shotgun (WGS) entry which is preliminary data.</text>
</comment>
<dbReference type="InterPro" id="IPR021320">
    <property type="entry name" value="DUF2905"/>
</dbReference>
<organism evidence="2 3">
    <name type="scientific">Pelotomaculum propionicicum</name>
    <dbReference type="NCBI Taxonomy" id="258475"/>
    <lineage>
        <taxon>Bacteria</taxon>
        <taxon>Bacillati</taxon>
        <taxon>Bacillota</taxon>
        <taxon>Clostridia</taxon>
        <taxon>Eubacteriales</taxon>
        <taxon>Desulfotomaculaceae</taxon>
        <taxon>Pelotomaculum</taxon>
    </lineage>
</organism>
<sequence>MDTIGKLFLLIGGVLVLLGGIMVLGGKLFGLGRLPGDIFFQKGNFSFYFPLATCIILSILLTIIMSFFRR</sequence>
<dbReference type="Proteomes" id="UP000297597">
    <property type="component" value="Unassembled WGS sequence"/>
</dbReference>
<gene>
    <name evidence="2" type="ORF">Pmgp_03607</name>
</gene>
<dbReference type="AlphaFoldDB" id="A0A4Y7RII9"/>
<evidence type="ECO:0000256" key="1">
    <source>
        <dbReference type="SAM" id="Phobius"/>
    </source>
</evidence>
<feature type="transmembrane region" description="Helical" evidence="1">
    <location>
        <begin position="7"/>
        <end position="25"/>
    </location>
</feature>
<dbReference type="EMBL" id="QFFZ01000075">
    <property type="protein sequence ID" value="TEB08805.1"/>
    <property type="molecule type" value="Genomic_DNA"/>
</dbReference>